<keyword evidence="2" id="KW-1185">Reference proteome</keyword>
<organism evidence="1 2">
    <name type="scientific">Solidesulfovibrio magneticus (strain ATCC 700980 / DSM 13731 / RS-1)</name>
    <name type="common">Desulfovibrio magneticus</name>
    <dbReference type="NCBI Taxonomy" id="573370"/>
    <lineage>
        <taxon>Bacteria</taxon>
        <taxon>Pseudomonadati</taxon>
        <taxon>Thermodesulfobacteriota</taxon>
        <taxon>Desulfovibrionia</taxon>
        <taxon>Desulfovibrionales</taxon>
        <taxon>Desulfovibrionaceae</taxon>
        <taxon>Solidesulfovibrio</taxon>
    </lineage>
</organism>
<evidence type="ECO:0000313" key="1">
    <source>
        <dbReference type="EMBL" id="BAH74383.1"/>
    </source>
</evidence>
<accession>C4XK28</accession>
<gene>
    <name evidence="1" type="ordered locus">DMR_08920</name>
</gene>
<dbReference type="STRING" id="573370.DMR_08920"/>
<reference evidence="1 2" key="1">
    <citation type="journal article" date="2009" name="Genome Res.">
        <title>Whole genome sequence of Desulfovibrio magneticus strain RS-1 revealed common gene clusters in magnetotactic bacteria.</title>
        <authorList>
            <person name="Nakazawa H."/>
            <person name="Arakaki A."/>
            <person name="Narita-Yamada S."/>
            <person name="Yashiro I."/>
            <person name="Jinno K."/>
            <person name="Aoki N."/>
            <person name="Tsuruyama A."/>
            <person name="Okamura Y."/>
            <person name="Tanikawa S."/>
            <person name="Fujita N."/>
            <person name="Takeyama H."/>
            <person name="Matsunaga T."/>
        </authorList>
    </citation>
    <scope>NUCLEOTIDE SEQUENCE [LARGE SCALE GENOMIC DNA]</scope>
    <source>
        <strain evidence="2">ATCC 700980 / DSM 13731 / RS-1</strain>
    </source>
</reference>
<sequence>MNSLVEVLKLRVISMLQEYMEVSGRKMFRNYSPRFFVEKKLKGNDYFVLFETSSRCNGEVLFVSSKFQKIPVDISTFSKSIKFKCFWRATGRGRWNEVHLKPQFLGELSKVVDVQKVELDLEEASFKRT</sequence>
<name>C4XK28_SOLM1</name>
<dbReference type="AlphaFoldDB" id="C4XK28"/>
<protein>
    <submittedName>
        <fullName evidence="1">Uncharacterized protein</fullName>
    </submittedName>
</protein>
<dbReference type="OrthoDB" id="9913205at2"/>
<dbReference type="KEGG" id="dma:DMR_08920"/>
<evidence type="ECO:0000313" key="2">
    <source>
        <dbReference type="Proteomes" id="UP000009071"/>
    </source>
</evidence>
<dbReference type="HOGENOM" id="CLU_1945277_0_0_7"/>
<dbReference type="EMBL" id="AP010904">
    <property type="protein sequence ID" value="BAH74383.1"/>
    <property type="molecule type" value="Genomic_DNA"/>
</dbReference>
<proteinExistence type="predicted"/>
<dbReference type="Proteomes" id="UP000009071">
    <property type="component" value="Chromosome"/>
</dbReference>
<dbReference type="RefSeq" id="WP_012750457.1">
    <property type="nucleotide sequence ID" value="NC_012796.1"/>
</dbReference>